<feature type="domain" description="N-acetyltransferase" evidence="1">
    <location>
        <begin position="1"/>
        <end position="200"/>
    </location>
</feature>
<dbReference type="PROSITE" id="PS51186">
    <property type="entry name" value="GNAT"/>
    <property type="match status" value="1"/>
</dbReference>
<protein>
    <recommendedName>
        <fullName evidence="1">N-acetyltransferase domain-containing protein</fullName>
    </recommendedName>
</protein>
<dbReference type="InterPro" id="IPR000182">
    <property type="entry name" value="GNAT_dom"/>
</dbReference>
<dbReference type="RefSeq" id="WP_018580697.1">
    <property type="nucleotide sequence ID" value="NZ_UFXQ01000001.1"/>
</dbReference>
<dbReference type="EMBL" id="UFXQ01000001">
    <property type="protein sequence ID" value="STC68516.1"/>
    <property type="molecule type" value="Genomic_DNA"/>
</dbReference>
<sequence length="200" mass="22913">MQIRDFQPSDTPFVFDLINEGFHVDHRFSSRVGTFLDIYLNSATLSATHFRIALIDDQPAGLLIGRIKGDPVLPGRLRKMGAIVRDLARIVPVFAREWPGIKDWLTEMIVSFGLMRDMQARNIEPDNEVILFVVGSETRGSGVGKALFQEFGEKAGEFYLYTDSLCTWPFYEKRGMRRVAQARRDSPLYEDPVDHFIYAY</sequence>
<dbReference type="InterPro" id="IPR016181">
    <property type="entry name" value="Acyl_CoA_acyltransferase"/>
</dbReference>
<dbReference type="AlphaFoldDB" id="A0A376CJ45"/>
<accession>A0A376CJ45</accession>
<dbReference type="OrthoDB" id="6711752at2"/>
<keyword evidence="3" id="KW-1185">Reference proteome</keyword>
<dbReference type="Proteomes" id="UP000254467">
    <property type="component" value="Unassembled WGS sequence"/>
</dbReference>
<organism evidence="2 3">
    <name type="scientific">Corynebacterium pilosum</name>
    <dbReference type="NCBI Taxonomy" id="35756"/>
    <lineage>
        <taxon>Bacteria</taxon>
        <taxon>Bacillati</taxon>
        <taxon>Actinomycetota</taxon>
        <taxon>Actinomycetes</taxon>
        <taxon>Mycobacteriales</taxon>
        <taxon>Corynebacteriaceae</taxon>
        <taxon>Corynebacterium</taxon>
    </lineage>
</organism>
<dbReference type="GO" id="GO:0016747">
    <property type="term" value="F:acyltransferase activity, transferring groups other than amino-acyl groups"/>
    <property type="evidence" value="ECO:0007669"/>
    <property type="project" value="InterPro"/>
</dbReference>
<evidence type="ECO:0000259" key="1">
    <source>
        <dbReference type="PROSITE" id="PS51186"/>
    </source>
</evidence>
<evidence type="ECO:0000313" key="3">
    <source>
        <dbReference type="Proteomes" id="UP000254467"/>
    </source>
</evidence>
<dbReference type="Gene3D" id="3.40.630.30">
    <property type="match status" value="1"/>
</dbReference>
<gene>
    <name evidence="2" type="ORF">NCTC11862_00273</name>
</gene>
<dbReference type="STRING" id="35756.GCA_001044155_01551"/>
<dbReference type="SUPFAM" id="SSF55729">
    <property type="entry name" value="Acyl-CoA N-acyltransferases (Nat)"/>
    <property type="match status" value="1"/>
</dbReference>
<evidence type="ECO:0000313" key="2">
    <source>
        <dbReference type="EMBL" id="STC68516.1"/>
    </source>
</evidence>
<reference evidence="2 3" key="1">
    <citation type="submission" date="2018-06" db="EMBL/GenBank/DDBJ databases">
        <authorList>
            <consortium name="Pathogen Informatics"/>
            <person name="Doyle S."/>
        </authorList>
    </citation>
    <scope>NUCLEOTIDE SEQUENCE [LARGE SCALE GENOMIC DNA]</scope>
    <source>
        <strain evidence="2 3">NCTC11862</strain>
    </source>
</reference>
<proteinExistence type="predicted"/>
<name>A0A376CJ45_9CORY</name>